<evidence type="ECO:0000313" key="3">
    <source>
        <dbReference type="Proteomes" id="UP000792457"/>
    </source>
</evidence>
<reference evidence="2" key="1">
    <citation type="submission" date="2013-04" db="EMBL/GenBank/DDBJ databases">
        <authorList>
            <person name="Qu J."/>
            <person name="Murali S.C."/>
            <person name="Bandaranaike D."/>
            <person name="Bellair M."/>
            <person name="Blankenburg K."/>
            <person name="Chao H."/>
            <person name="Dinh H."/>
            <person name="Doddapaneni H."/>
            <person name="Downs B."/>
            <person name="Dugan-Rocha S."/>
            <person name="Elkadiri S."/>
            <person name="Gnanaolivu R.D."/>
            <person name="Hernandez B."/>
            <person name="Javaid M."/>
            <person name="Jayaseelan J.C."/>
            <person name="Lee S."/>
            <person name="Li M."/>
            <person name="Ming W."/>
            <person name="Munidasa M."/>
            <person name="Muniz J."/>
            <person name="Nguyen L."/>
            <person name="Ongeri F."/>
            <person name="Osuji N."/>
            <person name="Pu L.-L."/>
            <person name="Puazo M."/>
            <person name="Qu C."/>
            <person name="Quiroz J."/>
            <person name="Raj R."/>
            <person name="Weissenberger G."/>
            <person name="Xin Y."/>
            <person name="Zou X."/>
            <person name="Han Y."/>
            <person name="Richards S."/>
            <person name="Worley K."/>
            <person name="Muzny D."/>
            <person name="Gibbs R."/>
        </authorList>
    </citation>
    <scope>NUCLEOTIDE SEQUENCE</scope>
    <source>
        <strain evidence="2">Sampled in the wild</strain>
    </source>
</reference>
<dbReference type="AlphaFoldDB" id="A0A8K0NVV9"/>
<evidence type="ECO:0000313" key="2">
    <source>
        <dbReference type="EMBL" id="KAG8223881.1"/>
    </source>
</evidence>
<sequence length="784" mass="86594">MVNLAKNRASSDNISVVVVLLSTIEDILATAPPPVKEQPEALFSSDGLAPLCNPPHHYLVNGTMDGETAQFDSIHKVPSPEGAIDLTARNGLHDIMMSSFYANGAEDSRDLFSNPCDLGPETDVDLLDDDVGGRAEQLQKDEAWCGGEKVVCSEETGGIRKEEDLEVVGGGVEEEEDDSEDEDAEWKYVSVKSPGSGVVPVSHEPSLEDNPFDRRAPSGHDIDPLDFLEQSVEAGQQVVPKDSGFLELFTSKESAEKQELDENKICPELASEVVQKVELEENPNLIEDLSIEELQKQVSGGNIFSVGSLQEEFIGESKESTEEAAMESRLNPDAAEFVPISPTRNTVSETLNGVGNEFDLFKKEAEALSSVGNEFDMFRKEAEACPGEVCDEMSTIPTEIVGRPIVNEDLSKNPFDRSDLADSDVVLSSSFNYEQRNLEVMDYLGSAEESAVQGSYNFAEEDEDKENIPVCDDKENMRLSPNAEVVSAEDVALITQERELERLEETIFENVSGTSDTPGLQTADSSSLDVLKERVEFDQRFPDSEQQSESAESPNLMVCDHGQRMQSPEIPQAVEQTYVLESKIPQEEEVLVQLDDKVRSLEPVEASLEPVTETKSSVEEPVVVLQSLGNLDFTEIEQDLLGVNENYETFGKQGMKQDLIESELVPVNVGMQIIEEGLVPANENQEENVAHTHDDFEIIQSPEKVEEKSIENVSQEIENDPKDFHQTYEKLSHELKEEIGKSYETAEFHDSTQKASEDSYSQEEIASAVQNLKLLVVFEALANT</sequence>
<protein>
    <submittedName>
        <fullName evidence="2">Uncharacterized protein</fullName>
    </submittedName>
</protein>
<dbReference type="EMBL" id="KZ308178">
    <property type="protein sequence ID" value="KAG8223881.1"/>
    <property type="molecule type" value="Genomic_DNA"/>
</dbReference>
<dbReference type="Proteomes" id="UP000792457">
    <property type="component" value="Unassembled WGS sequence"/>
</dbReference>
<name>A0A8K0NVV9_LADFU</name>
<organism evidence="2 3">
    <name type="scientific">Ladona fulva</name>
    <name type="common">Scarce chaser dragonfly</name>
    <name type="synonym">Libellula fulva</name>
    <dbReference type="NCBI Taxonomy" id="123851"/>
    <lineage>
        <taxon>Eukaryota</taxon>
        <taxon>Metazoa</taxon>
        <taxon>Ecdysozoa</taxon>
        <taxon>Arthropoda</taxon>
        <taxon>Hexapoda</taxon>
        <taxon>Insecta</taxon>
        <taxon>Pterygota</taxon>
        <taxon>Palaeoptera</taxon>
        <taxon>Odonata</taxon>
        <taxon>Epiprocta</taxon>
        <taxon>Anisoptera</taxon>
        <taxon>Libelluloidea</taxon>
        <taxon>Libellulidae</taxon>
        <taxon>Ladona</taxon>
    </lineage>
</organism>
<dbReference type="Pfam" id="PF07145">
    <property type="entry name" value="PAM2"/>
    <property type="match status" value="1"/>
</dbReference>
<gene>
    <name evidence="2" type="ORF">J437_LFUL004717</name>
</gene>
<proteinExistence type="predicted"/>
<evidence type="ECO:0000256" key="1">
    <source>
        <dbReference type="SAM" id="MobiDB-lite"/>
    </source>
</evidence>
<reference evidence="2" key="2">
    <citation type="submission" date="2017-10" db="EMBL/GenBank/DDBJ databases">
        <title>Ladona fulva Genome sequencing and assembly.</title>
        <authorList>
            <person name="Murali S."/>
            <person name="Richards S."/>
            <person name="Bandaranaike D."/>
            <person name="Bellair M."/>
            <person name="Blankenburg K."/>
            <person name="Chao H."/>
            <person name="Dinh H."/>
            <person name="Doddapaneni H."/>
            <person name="Dugan-Rocha S."/>
            <person name="Elkadiri S."/>
            <person name="Gnanaolivu R."/>
            <person name="Hernandez B."/>
            <person name="Skinner E."/>
            <person name="Javaid M."/>
            <person name="Lee S."/>
            <person name="Li M."/>
            <person name="Ming W."/>
            <person name="Munidasa M."/>
            <person name="Muniz J."/>
            <person name="Nguyen L."/>
            <person name="Hughes D."/>
            <person name="Osuji N."/>
            <person name="Pu L.-L."/>
            <person name="Puazo M."/>
            <person name="Qu C."/>
            <person name="Quiroz J."/>
            <person name="Raj R."/>
            <person name="Weissenberger G."/>
            <person name="Xin Y."/>
            <person name="Zou X."/>
            <person name="Han Y."/>
            <person name="Worley K."/>
            <person name="Muzny D."/>
            <person name="Gibbs R."/>
        </authorList>
    </citation>
    <scope>NUCLEOTIDE SEQUENCE</scope>
    <source>
        <strain evidence="2">Sampled in the wild</strain>
    </source>
</reference>
<accession>A0A8K0NVV9</accession>
<feature type="region of interest" description="Disordered" evidence="1">
    <location>
        <begin position="195"/>
        <end position="218"/>
    </location>
</feature>
<comment type="caution">
    <text evidence="2">The sequence shown here is derived from an EMBL/GenBank/DDBJ whole genome shotgun (WGS) entry which is preliminary data.</text>
</comment>
<dbReference type="InterPro" id="IPR009818">
    <property type="entry name" value="PAM2_motif"/>
</dbReference>
<keyword evidence="3" id="KW-1185">Reference proteome</keyword>